<evidence type="ECO:0000313" key="1">
    <source>
        <dbReference type="EMBL" id="RRT68860.1"/>
    </source>
</evidence>
<name>A0A426ZY36_ENSVE</name>
<evidence type="ECO:0000313" key="2">
    <source>
        <dbReference type="Proteomes" id="UP000287651"/>
    </source>
</evidence>
<proteinExistence type="predicted"/>
<sequence length="83" mass="9325">MISLLNLQATFEDAYVLVGDNFKWFFGSCYQLHFIVVPSSDRCNHIQCIHLCAYSVDLLKTASAGLFAGVFFAKAKLQERSQS</sequence>
<reference evidence="1 2" key="1">
    <citation type="journal article" date="2014" name="Agronomy (Basel)">
        <title>A Draft Genome Sequence for Ensete ventricosum, the Drought-Tolerant Tree Against Hunger.</title>
        <authorList>
            <person name="Harrison J."/>
            <person name="Moore K.A."/>
            <person name="Paszkiewicz K."/>
            <person name="Jones T."/>
            <person name="Grant M."/>
            <person name="Ambacheew D."/>
            <person name="Muzemil S."/>
            <person name="Studholme D.J."/>
        </authorList>
    </citation>
    <scope>NUCLEOTIDE SEQUENCE [LARGE SCALE GENOMIC DNA]</scope>
</reference>
<organism evidence="1 2">
    <name type="scientific">Ensete ventricosum</name>
    <name type="common">Abyssinian banana</name>
    <name type="synonym">Musa ensete</name>
    <dbReference type="NCBI Taxonomy" id="4639"/>
    <lineage>
        <taxon>Eukaryota</taxon>
        <taxon>Viridiplantae</taxon>
        <taxon>Streptophyta</taxon>
        <taxon>Embryophyta</taxon>
        <taxon>Tracheophyta</taxon>
        <taxon>Spermatophyta</taxon>
        <taxon>Magnoliopsida</taxon>
        <taxon>Liliopsida</taxon>
        <taxon>Zingiberales</taxon>
        <taxon>Musaceae</taxon>
        <taxon>Ensete</taxon>
    </lineage>
</organism>
<dbReference type="Proteomes" id="UP000287651">
    <property type="component" value="Unassembled WGS sequence"/>
</dbReference>
<accession>A0A426ZY36</accession>
<protein>
    <submittedName>
        <fullName evidence="1">Uncharacterized protein</fullName>
    </submittedName>
</protein>
<gene>
    <name evidence="1" type="ORF">B296_00037296</name>
</gene>
<dbReference type="AlphaFoldDB" id="A0A426ZY36"/>
<dbReference type="EMBL" id="AMZH03004554">
    <property type="protein sequence ID" value="RRT68860.1"/>
    <property type="molecule type" value="Genomic_DNA"/>
</dbReference>
<comment type="caution">
    <text evidence="1">The sequence shown here is derived from an EMBL/GenBank/DDBJ whole genome shotgun (WGS) entry which is preliminary data.</text>
</comment>